<accession>A0A5J5MLY9</accession>
<evidence type="ECO:0000313" key="5">
    <source>
        <dbReference type="EMBL" id="KAB0381376.1"/>
    </source>
</evidence>
<comment type="caution">
    <text evidence="5">The sequence shown here is derived from an EMBL/GenBank/DDBJ whole genome shotgun (WGS) entry which is preliminary data.</text>
</comment>
<sequence>MPRVYIGRLSYQARERDVERFFKGYGKILEVDLKNGLLCSEPTHVFGRTRWLTLANGNQKRSESNLVVTYPKLRGSSPAPSSVGKDQVQTEMWPTFADQESTLALSRELLVCGNCQCADVKRAPDWVLVSPEVAPQLCHSESTATSLILTSHGGSVLASECGNGSPHWENKTHPADGWLRTVMSTYKEKHVAQF</sequence>
<dbReference type="Pfam" id="PF00076">
    <property type="entry name" value="RRM_1"/>
    <property type="match status" value="1"/>
</dbReference>
<evidence type="ECO:0000256" key="1">
    <source>
        <dbReference type="ARBA" id="ARBA00004123"/>
    </source>
</evidence>
<dbReference type="InterPro" id="IPR035979">
    <property type="entry name" value="RBD_domain_sf"/>
</dbReference>
<evidence type="ECO:0000259" key="4">
    <source>
        <dbReference type="Pfam" id="PF00076"/>
    </source>
</evidence>
<dbReference type="Proteomes" id="UP000326062">
    <property type="component" value="Chromosome 3"/>
</dbReference>
<dbReference type="PANTHER" id="PTHR48038:SF3">
    <property type="entry name" value="SPLICING FACTOR, ARGININE_SERINE-RICH 1-RELATED"/>
    <property type="match status" value="1"/>
</dbReference>
<gene>
    <name evidence="5" type="ORF">FD755_009160</name>
</gene>
<dbReference type="AlphaFoldDB" id="A0A5J5MLY9"/>
<dbReference type="InterPro" id="IPR012677">
    <property type="entry name" value="Nucleotide-bd_a/b_plait_sf"/>
</dbReference>
<organism evidence="5 6">
    <name type="scientific">Muntiacus reevesi</name>
    <name type="common">Reeves' muntjac</name>
    <name type="synonym">Cervus reevesi</name>
    <dbReference type="NCBI Taxonomy" id="9886"/>
    <lineage>
        <taxon>Eukaryota</taxon>
        <taxon>Metazoa</taxon>
        <taxon>Chordata</taxon>
        <taxon>Craniata</taxon>
        <taxon>Vertebrata</taxon>
        <taxon>Euteleostomi</taxon>
        <taxon>Mammalia</taxon>
        <taxon>Eutheria</taxon>
        <taxon>Laurasiatheria</taxon>
        <taxon>Artiodactyla</taxon>
        <taxon>Ruminantia</taxon>
        <taxon>Pecora</taxon>
        <taxon>Cervidae</taxon>
        <taxon>Muntiacinae</taxon>
        <taxon>Muntiacus</taxon>
    </lineage>
</organism>
<name>A0A5J5MLY9_MUNRE</name>
<keyword evidence="6" id="KW-1185">Reference proteome</keyword>
<dbReference type="InterPro" id="IPR000504">
    <property type="entry name" value="RRM_dom"/>
</dbReference>
<proteinExistence type="predicted"/>
<dbReference type="GO" id="GO:0005634">
    <property type="term" value="C:nucleus"/>
    <property type="evidence" value="ECO:0007669"/>
    <property type="project" value="UniProtKB-SubCell"/>
</dbReference>
<evidence type="ECO:0000313" key="6">
    <source>
        <dbReference type="Proteomes" id="UP000326062"/>
    </source>
</evidence>
<keyword evidence="3" id="KW-0539">Nucleus</keyword>
<keyword evidence="2" id="KW-0694">RNA-binding</keyword>
<dbReference type="PANTHER" id="PTHR48038">
    <property type="entry name" value="RIBONUCLEOPROTEIN RB97D"/>
    <property type="match status" value="1"/>
</dbReference>
<dbReference type="Gene3D" id="3.30.70.330">
    <property type="match status" value="1"/>
</dbReference>
<feature type="domain" description="RRM" evidence="4">
    <location>
        <begin position="4"/>
        <end position="35"/>
    </location>
</feature>
<evidence type="ECO:0000256" key="3">
    <source>
        <dbReference type="ARBA" id="ARBA00023242"/>
    </source>
</evidence>
<reference evidence="5 6" key="1">
    <citation type="submission" date="2019-06" db="EMBL/GenBank/DDBJ databases">
        <title>Discovery of a novel chromosome fission-fusion reversal in muntjac.</title>
        <authorList>
            <person name="Mudd A.B."/>
            <person name="Bredeson J.V."/>
            <person name="Baum R."/>
            <person name="Hockemeyer D."/>
            <person name="Rokhsar D.S."/>
        </authorList>
    </citation>
    <scope>NUCLEOTIDE SEQUENCE [LARGE SCALE GENOMIC DNA]</scope>
    <source>
        <strain evidence="5">UCam_UCB_Mr</strain>
        <tissue evidence="5">Fibroblast cell line</tissue>
    </source>
</reference>
<dbReference type="SUPFAM" id="SSF54928">
    <property type="entry name" value="RNA-binding domain, RBD"/>
    <property type="match status" value="1"/>
</dbReference>
<dbReference type="GO" id="GO:0003723">
    <property type="term" value="F:RNA binding"/>
    <property type="evidence" value="ECO:0007669"/>
    <property type="project" value="UniProtKB-KW"/>
</dbReference>
<dbReference type="EMBL" id="VCEB01000003">
    <property type="protein sequence ID" value="KAB0381376.1"/>
    <property type="molecule type" value="Genomic_DNA"/>
</dbReference>
<protein>
    <recommendedName>
        <fullName evidence="4">RRM domain-containing protein</fullName>
    </recommendedName>
</protein>
<comment type="subcellular location">
    <subcellularLocation>
        <location evidence="1">Nucleus</location>
    </subcellularLocation>
</comment>
<evidence type="ECO:0000256" key="2">
    <source>
        <dbReference type="ARBA" id="ARBA00022884"/>
    </source>
</evidence>